<sequence>MIAVSLAMTACKEEKTDETLVMEVYDEDDATEDDSDVVAVVTREDAETMANEMKTNVNVDKDNNLTITGFEEYGQLQNDIKNLSTSPNLRDKMNGEKAYASFETFVAQMPAYLKTNLVMKEVKDVRNRMDRLNATLSNDNATEGAIKSRIADVEEAVQDLNEEIVDIRLSLENDTSIDYDAYRDFVDNVNYDDTGYVTIINFDNYAKVQDDRIALYEAADDEKNTYQKTLRASFNEMVNRMPAYLKIDDVMDAVADVQKEMKEYEMEKNNAETDLDENLENLEEIDEALYDLNKELIKSRKKYDDQKSDAIEEFMEEFNSNSNQTMSERIKDATEEYNEEMNN</sequence>
<dbReference type="EMBL" id="MQUC01000003">
    <property type="protein sequence ID" value="PRP67963.1"/>
    <property type="molecule type" value="Genomic_DNA"/>
</dbReference>
<feature type="coiled-coil region" evidence="1">
    <location>
        <begin position="247"/>
        <end position="295"/>
    </location>
</feature>
<gene>
    <name evidence="3" type="ORF">BST86_13115</name>
</gene>
<keyword evidence="1" id="KW-0175">Coiled coil</keyword>
<keyword evidence="4" id="KW-1185">Reference proteome</keyword>
<feature type="coiled-coil region" evidence="1">
    <location>
        <begin position="122"/>
        <end position="170"/>
    </location>
</feature>
<feature type="region of interest" description="Disordered" evidence="2">
    <location>
        <begin position="318"/>
        <end position="343"/>
    </location>
</feature>
<organism evidence="3 4">
    <name type="scientific">Nonlabens agnitus</name>
    <dbReference type="NCBI Taxonomy" id="870484"/>
    <lineage>
        <taxon>Bacteria</taxon>
        <taxon>Pseudomonadati</taxon>
        <taxon>Bacteroidota</taxon>
        <taxon>Flavobacteriia</taxon>
        <taxon>Flavobacteriales</taxon>
        <taxon>Flavobacteriaceae</taxon>
        <taxon>Nonlabens</taxon>
    </lineage>
</organism>
<dbReference type="AlphaFoldDB" id="A0A2S9WWY1"/>
<comment type="caution">
    <text evidence="3">The sequence shown here is derived from an EMBL/GenBank/DDBJ whole genome shotgun (WGS) entry which is preliminary data.</text>
</comment>
<proteinExistence type="predicted"/>
<dbReference type="Proteomes" id="UP000239532">
    <property type="component" value="Unassembled WGS sequence"/>
</dbReference>
<accession>A0A2S9WWY1</accession>
<reference evidence="3 4" key="1">
    <citation type="submission" date="2016-11" db="EMBL/GenBank/DDBJ databases">
        <title>Trade-off between light-utilization and light-protection in marine flavobacteria.</title>
        <authorList>
            <person name="Kumagai Y."/>
        </authorList>
    </citation>
    <scope>NUCLEOTIDE SEQUENCE [LARGE SCALE GENOMIC DNA]</scope>
    <source>
        <strain evidence="3 4">JCM 17109</strain>
    </source>
</reference>
<evidence type="ECO:0000256" key="2">
    <source>
        <dbReference type="SAM" id="MobiDB-lite"/>
    </source>
</evidence>
<evidence type="ECO:0000313" key="4">
    <source>
        <dbReference type="Proteomes" id="UP000239532"/>
    </source>
</evidence>
<evidence type="ECO:0000313" key="3">
    <source>
        <dbReference type="EMBL" id="PRP67963.1"/>
    </source>
</evidence>
<protein>
    <submittedName>
        <fullName evidence="3">Uncharacterized protein</fullName>
    </submittedName>
</protein>
<evidence type="ECO:0000256" key="1">
    <source>
        <dbReference type="SAM" id="Coils"/>
    </source>
</evidence>
<name>A0A2S9WWY1_9FLAO</name>